<dbReference type="EMBL" id="ML976660">
    <property type="protein sequence ID" value="KAF1978321.1"/>
    <property type="molecule type" value="Genomic_DNA"/>
</dbReference>
<sequence>MLSYPERHKFEEIRSRWEFFSDGTQANMVGRREKPNLLDGDDTANSSKFRRKLSYGLSLISLSQRRTMPARPSLPSNDLTTAIDIPDPRPHETTRLLSPMHDLSSYGTPAVRKVTPNNKVSPRASLDLDATPKQLPRSRTMTFIPRPSRRVSEESGSAPTPGPSPFMLEDEAHATPTKIPSPDPSAPAHRNVSPRQYRPLASLTSQQAKQAAAGTVRSYTTPNLVKRAYSSGSTTFMAPRMSGQQRLTSIPVTQRPNMKENASPVTHRHVKRLSNIQEHSPSSPRRESAMAPTAASKRKSVDPASVLAQSKQGPRNTPPGSSKPRTTHALSQTPLTAQRALPKNRSPLHTTGSVPASSGSAVAQTRLLGPVSPLTSATNGNASARGSLPRSSTEKDFRKRTFSTPYRKMGGAMAARAQVGVNNEVRLPRSSTHHHLLARFEEVPPVPAIPEQYKSASMPLLVSTQGAMESARPGEEPSGQDSDVEMISLPSSKSSLVDLPSMPEVGDYQKTNTTDGIPQSRKSMLPKSKSKLSIQIPGPGRTFSASMLFSAKPSELWSAKTPKAVGIANVGVSRQVKEYMPAMYWAGRFQSRFDQWRTEAMHAELDPSYIVEGPLAHCNVHQESKAACHIFLQLRELCSSYQAADSLWEFEHKYRQDHRLLNISLDLPPLNPRPEESYSKGSFGRAIRKMTPRKSSFVNLLKGKGWNTDESKSTDGPADYDLTLTKSFDSYEDCQ</sequence>
<proteinExistence type="predicted"/>
<evidence type="ECO:0000313" key="3">
    <source>
        <dbReference type="Proteomes" id="UP000800036"/>
    </source>
</evidence>
<feature type="compositionally biased region" description="Low complexity" evidence="1">
    <location>
        <begin position="520"/>
        <end position="533"/>
    </location>
</feature>
<feature type="region of interest" description="Disordered" evidence="1">
    <location>
        <begin position="235"/>
        <end position="404"/>
    </location>
</feature>
<protein>
    <submittedName>
        <fullName evidence="2">Uncharacterized protein</fullName>
    </submittedName>
</protein>
<evidence type="ECO:0000313" key="2">
    <source>
        <dbReference type="EMBL" id="KAF1978321.1"/>
    </source>
</evidence>
<gene>
    <name evidence="2" type="ORF">BU23DRAFT_449613</name>
</gene>
<feature type="compositionally biased region" description="Low complexity" evidence="1">
    <location>
        <begin position="352"/>
        <end position="363"/>
    </location>
</feature>
<reference evidence="2" key="1">
    <citation type="journal article" date="2020" name="Stud. Mycol.">
        <title>101 Dothideomycetes genomes: a test case for predicting lifestyles and emergence of pathogens.</title>
        <authorList>
            <person name="Haridas S."/>
            <person name="Albert R."/>
            <person name="Binder M."/>
            <person name="Bloem J."/>
            <person name="Labutti K."/>
            <person name="Salamov A."/>
            <person name="Andreopoulos B."/>
            <person name="Baker S."/>
            <person name="Barry K."/>
            <person name="Bills G."/>
            <person name="Bluhm B."/>
            <person name="Cannon C."/>
            <person name="Castanera R."/>
            <person name="Culley D."/>
            <person name="Daum C."/>
            <person name="Ezra D."/>
            <person name="Gonzalez J."/>
            <person name="Henrissat B."/>
            <person name="Kuo A."/>
            <person name="Liang C."/>
            <person name="Lipzen A."/>
            <person name="Lutzoni F."/>
            <person name="Magnuson J."/>
            <person name="Mondo S."/>
            <person name="Nolan M."/>
            <person name="Ohm R."/>
            <person name="Pangilinan J."/>
            <person name="Park H.-J."/>
            <person name="Ramirez L."/>
            <person name="Alfaro M."/>
            <person name="Sun H."/>
            <person name="Tritt A."/>
            <person name="Yoshinaga Y."/>
            <person name="Zwiers L.-H."/>
            <person name="Turgeon B."/>
            <person name="Goodwin S."/>
            <person name="Spatafora J."/>
            <person name="Crous P."/>
            <person name="Grigoriev I."/>
        </authorList>
    </citation>
    <scope>NUCLEOTIDE SEQUENCE</scope>
    <source>
        <strain evidence="2">CBS 107.79</strain>
    </source>
</reference>
<feature type="compositionally biased region" description="Polar residues" evidence="1">
    <location>
        <begin position="235"/>
        <end position="256"/>
    </location>
</feature>
<dbReference type="OrthoDB" id="3557758at2759"/>
<feature type="region of interest" description="Disordered" evidence="1">
    <location>
        <begin position="68"/>
        <end position="192"/>
    </location>
</feature>
<dbReference type="AlphaFoldDB" id="A0A6A5VM24"/>
<feature type="region of interest" description="Disordered" evidence="1">
    <location>
        <begin position="495"/>
        <end position="533"/>
    </location>
</feature>
<keyword evidence="3" id="KW-1185">Reference proteome</keyword>
<evidence type="ECO:0000256" key="1">
    <source>
        <dbReference type="SAM" id="MobiDB-lite"/>
    </source>
</evidence>
<organism evidence="2 3">
    <name type="scientific">Bimuria novae-zelandiae CBS 107.79</name>
    <dbReference type="NCBI Taxonomy" id="1447943"/>
    <lineage>
        <taxon>Eukaryota</taxon>
        <taxon>Fungi</taxon>
        <taxon>Dikarya</taxon>
        <taxon>Ascomycota</taxon>
        <taxon>Pezizomycotina</taxon>
        <taxon>Dothideomycetes</taxon>
        <taxon>Pleosporomycetidae</taxon>
        <taxon>Pleosporales</taxon>
        <taxon>Massarineae</taxon>
        <taxon>Didymosphaeriaceae</taxon>
        <taxon>Bimuria</taxon>
    </lineage>
</organism>
<dbReference type="Proteomes" id="UP000800036">
    <property type="component" value="Unassembled WGS sequence"/>
</dbReference>
<name>A0A6A5VM24_9PLEO</name>
<accession>A0A6A5VM24</accession>
<feature type="compositionally biased region" description="Polar residues" evidence="1">
    <location>
        <begin position="373"/>
        <end position="384"/>
    </location>
</feature>
<feature type="compositionally biased region" description="Polar residues" evidence="1">
    <location>
        <begin position="307"/>
        <end position="336"/>
    </location>
</feature>
<feature type="compositionally biased region" description="Polar residues" evidence="1">
    <location>
        <begin position="274"/>
        <end position="283"/>
    </location>
</feature>